<evidence type="ECO:0000256" key="1">
    <source>
        <dbReference type="ARBA" id="ARBA00010876"/>
    </source>
</evidence>
<dbReference type="Gene3D" id="3.10.290.10">
    <property type="entry name" value="RNA-binding S4 domain"/>
    <property type="match status" value="1"/>
</dbReference>
<dbReference type="PROSITE" id="PS01129">
    <property type="entry name" value="PSI_RLU"/>
    <property type="match status" value="1"/>
</dbReference>
<dbReference type="InterPro" id="IPR002942">
    <property type="entry name" value="S4_RNA-bd"/>
</dbReference>
<dbReference type="GO" id="GO:0120159">
    <property type="term" value="F:rRNA pseudouridine synthase activity"/>
    <property type="evidence" value="ECO:0007669"/>
    <property type="project" value="UniProtKB-ARBA"/>
</dbReference>
<feature type="active site" evidence="3">
    <location>
        <position position="137"/>
    </location>
</feature>
<evidence type="ECO:0000313" key="7">
    <source>
        <dbReference type="EMBL" id="SDO83525.1"/>
    </source>
</evidence>
<comment type="function">
    <text evidence="5">Responsible for synthesis of pseudouridine from uracil.</text>
</comment>
<dbReference type="CDD" id="cd02869">
    <property type="entry name" value="PseudoU_synth_RluA_like"/>
    <property type="match status" value="1"/>
</dbReference>
<sequence length="310" mass="34679">MEVNYQVQASHAGMRLDHFLSAHLSQFSRSLISTAIRNGDVRVGGERKKSSYRLKENDRITGTVEVRNEITVEPEKIDFTIIYEDQWMLALSKPPGLVVHPGSGNDKGTLVSGLLYHCSAIGGVGDTIRPGIVHRLDKDTSGLMVVAKTDEVHRNLVSGFKERNLEKNYIALIHAIPLERQGRIVAPIGRHPVQRQKMAVRETGGRYAATSWQLIGEIAGKYGLVKVTIETGRTHQIRVHMAHCGHPVVGDRVYGSGRDNSGFLRQLLHAWELIMCHPITGRKMVLRAPLWPDFQEKLKQLGCTFDEENL</sequence>
<feature type="domain" description="RNA-binding S4" evidence="6">
    <location>
        <begin position="14"/>
        <end position="71"/>
    </location>
</feature>
<name>A0A1H0MT93_9BACT</name>
<dbReference type="EMBL" id="FNJI01000006">
    <property type="protein sequence ID" value="SDO83525.1"/>
    <property type="molecule type" value="Genomic_DNA"/>
</dbReference>
<dbReference type="InterPro" id="IPR006145">
    <property type="entry name" value="PsdUridine_synth_RsuA/RluA"/>
</dbReference>
<dbReference type="SUPFAM" id="SSF55174">
    <property type="entry name" value="Alpha-L RNA-binding motif"/>
    <property type="match status" value="1"/>
</dbReference>
<comment type="catalytic activity">
    <reaction evidence="5">
        <text>a uridine in RNA = a pseudouridine in RNA</text>
        <dbReference type="Rhea" id="RHEA:48348"/>
        <dbReference type="Rhea" id="RHEA-COMP:12068"/>
        <dbReference type="Rhea" id="RHEA-COMP:12069"/>
        <dbReference type="ChEBI" id="CHEBI:65314"/>
        <dbReference type="ChEBI" id="CHEBI:65315"/>
    </reaction>
</comment>
<evidence type="ECO:0000259" key="6">
    <source>
        <dbReference type="SMART" id="SM00363"/>
    </source>
</evidence>
<dbReference type="InterPro" id="IPR006224">
    <property type="entry name" value="PsdUridine_synth_RluA-like_CS"/>
</dbReference>
<evidence type="ECO:0000256" key="2">
    <source>
        <dbReference type="ARBA" id="ARBA00023235"/>
    </source>
</evidence>
<dbReference type="Pfam" id="PF00849">
    <property type="entry name" value="PseudoU_synth_2"/>
    <property type="match status" value="1"/>
</dbReference>
<dbReference type="PANTHER" id="PTHR21600">
    <property type="entry name" value="MITOCHONDRIAL RNA PSEUDOURIDINE SYNTHASE"/>
    <property type="match status" value="1"/>
</dbReference>
<protein>
    <recommendedName>
        <fullName evidence="5">Pseudouridine synthase</fullName>
        <ecNumber evidence="5">5.4.99.-</ecNumber>
    </recommendedName>
</protein>
<dbReference type="Gene3D" id="3.30.2350.10">
    <property type="entry name" value="Pseudouridine synthase"/>
    <property type="match status" value="1"/>
</dbReference>
<keyword evidence="4" id="KW-0694">RNA-binding</keyword>
<reference evidence="7 8" key="1">
    <citation type="submission" date="2016-10" db="EMBL/GenBank/DDBJ databases">
        <authorList>
            <person name="de Groot N.N."/>
        </authorList>
    </citation>
    <scope>NUCLEOTIDE SEQUENCE [LARGE SCALE GENOMIC DNA]</scope>
    <source>
        <strain evidence="7 8">DSM 12130</strain>
    </source>
</reference>
<dbReference type="STRING" id="91360.SAMN05660330_01175"/>
<dbReference type="InterPro" id="IPR036986">
    <property type="entry name" value="S4_RNA-bd_sf"/>
</dbReference>
<evidence type="ECO:0000256" key="5">
    <source>
        <dbReference type="RuleBase" id="RU362028"/>
    </source>
</evidence>
<dbReference type="InterPro" id="IPR020103">
    <property type="entry name" value="PsdUridine_synth_cat_dom_sf"/>
</dbReference>
<dbReference type="AlphaFoldDB" id="A0A1H0MT93"/>
<comment type="similarity">
    <text evidence="1 5">Belongs to the pseudouridine synthase RluA family.</text>
</comment>
<dbReference type="PROSITE" id="PS50889">
    <property type="entry name" value="S4"/>
    <property type="match status" value="1"/>
</dbReference>
<dbReference type="InterPro" id="IPR006225">
    <property type="entry name" value="PsdUridine_synth_RluC/D"/>
</dbReference>
<dbReference type="SUPFAM" id="SSF55120">
    <property type="entry name" value="Pseudouridine synthase"/>
    <property type="match status" value="1"/>
</dbReference>
<dbReference type="RefSeq" id="WP_092220724.1">
    <property type="nucleotide sequence ID" value="NZ_FNJI01000006.1"/>
</dbReference>
<keyword evidence="2 5" id="KW-0413">Isomerase</keyword>
<dbReference type="Proteomes" id="UP000199073">
    <property type="component" value="Unassembled WGS sequence"/>
</dbReference>
<dbReference type="GO" id="GO:0003723">
    <property type="term" value="F:RNA binding"/>
    <property type="evidence" value="ECO:0007669"/>
    <property type="project" value="UniProtKB-KW"/>
</dbReference>
<dbReference type="SMART" id="SM00363">
    <property type="entry name" value="S4"/>
    <property type="match status" value="1"/>
</dbReference>
<proteinExistence type="inferred from homology"/>
<gene>
    <name evidence="7" type="ORF">SAMN05660330_01175</name>
</gene>
<dbReference type="CDD" id="cd00165">
    <property type="entry name" value="S4"/>
    <property type="match status" value="1"/>
</dbReference>
<dbReference type="InterPro" id="IPR050188">
    <property type="entry name" value="RluA_PseudoU_synthase"/>
</dbReference>
<dbReference type="OrthoDB" id="128480at2"/>
<evidence type="ECO:0000313" key="8">
    <source>
        <dbReference type="Proteomes" id="UP000199073"/>
    </source>
</evidence>
<dbReference type="PANTHER" id="PTHR21600:SF44">
    <property type="entry name" value="RIBOSOMAL LARGE SUBUNIT PSEUDOURIDINE SYNTHASE D"/>
    <property type="match status" value="1"/>
</dbReference>
<dbReference type="GO" id="GO:0000455">
    <property type="term" value="P:enzyme-directed rRNA pseudouridine synthesis"/>
    <property type="evidence" value="ECO:0007669"/>
    <property type="project" value="UniProtKB-ARBA"/>
</dbReference>
<organism evidence="7 8">
    <name type="scientific">Desulforhopalus singaporensis</name>
    <dbReference type="NCBI Taxonomy" id="91360"/>
    <lineage>
        <taxon>Bacteria</taxon>
        <taxon>Pseudomonadati</taxon>
        <taxon>Thermodesulfobacteriota</taxon>
        <taxon>Desulfobulbia</taxon>
        <taxon>Desulfobulbales</taxon>
        <taxon>Desulfocapsaceae</taxon>
        <taxon>Desulforhopalus</taxon>
    </lineage>
</organism>
<dbReference type="NCBIfam" id="TIGR00005">
    <property type="entry name" value="rluA_subfam"/>
    <property type="match status" value="1"/>
</dbReference>
<accession>A0A1H0MT93</accession>
<evidence type="ECO:0000256" key="3">
    <source>
        <dbReference type="PIRSR" id="PIRSR606225-1"/>
    </source>
</evidence>
<keyword evidence="8" id="KW-1185">Reference proteome</keyword>
<evidence type="ECO:0000256" key="4">
    <source>
        <dbReference type="PROSITE-ProRule" id="PRU00182"/>
    </source>
</evidence>
<dbReference type="Pfam" id="PF01479">
    <property type="entry name" value="S4"/>
    <property type="match status" value="1"/>
</dbReference>
<dbReference type="EC" id="5.4.99.-" evidence="5"/>